<reference evidence="3" key="2">
    <citation type="submission" date="2018-07" db="EMBL/GenBank/DDBJ databases">
        <authorList>
            <person name="Quirk P.G."/>
            <person name="Krulwich T.A."/>
        </authorList>
    </citation>
    <scope>NUCLEOTIDE SEQUENCE</scope>
</reference>
<accession>A0A336M8N5</accession>
<evidence type="ECO:0000313" key="3">
    <source>
        <dbReference type="EMBL" id="SSX26636.1"/>
    </source>
</evidence>
<evidence type="ECO:0000259" key="1">
    <source>
        <dbReference type="PROSITE" id="PS50188"/>
    </source>
</evidence>
<dbReference type="Gene3D" id="2.60.120.920">
    <property type="match status" value="1"/>
</dbReference>
<organism evidence="3">
    <name type="scientific">Culicoides sonorensis</name>
    <name type="common">Biting midge</name>
    <dbReference type="NCBI Taxonomy" id="179676"/>
    <lineage>
        <taxon>Eukaryota</taxon>
        <taxon>Metazoa</taxon>
        <taxon>Ecdysozoa</taxon>
        <taxon>Arthropoda</taxon>
        <taxon>Hexapoda</taxon>
        <taxon>Insecta</taxon>
        <taxon>Pterygota</taxon>
        <taxon>Neoptera</taxon>
        <taxon>Endopterygota</taxon>
        <taxon>Diptera</taxon>
        <taxon>Nematocera</taxon>
        <taxon>Chironomoidea</taxon>
        <taxon>Ceratopogonidae</taxon>
        <taxon>Ceratopogoninae</taxon>
        <taxon>Culicoides</taxon>
        <taxon>Monoculicoides</taxon>
    </lineage>
</organism>
<dbReference type="VEuPathDB" id="VectorBase:CSON013718"/>
<proteinExistence type="predicted"/>
<dbReference type="CDD" id="cd12876">
    <property type="entry name" value="SPRY_SOCS3"/>
    <property type="match status" value="1"/>
</dbReference>
<dbReference type="PROSITE" id="PS50188">
    <property type="entry name" value="B302_SPRY"/>
    <property type="match status" value="1"/>
</dbReference>
<dbReference type="InterPro" id="IPR013320">
    <property type="entry name" value="ConA-like_dom_sf"/>
</dbReference>
<dbReference type="GO" id="GO:0043161">
    <property type="term" value="P:proteasome-mediated ubiquitin-dependent protein catabolic process"/>
    <property type="evidence" value="ECO:0007669"/>
    <property type="project" value="TreeGrafter"/>
</dbReference>
<dbReference type="InterPro" id="IPR001870">
    <property type="entry name" value="B30.2/SPRY"/>
</dbReference>
<feature type="domain" description="B30.2/SPRY" evidence="1">
    <location>
        <begin position="34"/>
        <end position="223"/>
    </location>
</feature>
<dbReference type="AlphaFoldDB" id="A0A336M8N5"/>
<dbReference type="SUPFAM" id="SSF49899">
    <property type="entry name" value="Concanavalin A-like lectins/glucanases"/>
    <property type="match status" value="1"/>
</dbReference>
<reference evidence="2" key="1">
    <citation type="submission" date="2018-04" db="EMBL/GenBank/DDBJ databases">
        <authorList>
            <person name="Go L.Y."/>
            <person name="Mitchell J.A."/>
        </authorList>
    </citation>
    <scope>NUCLEOTIDE SEQUENCE</scope>
    <source>
        <tissue evidence="2">Whole organism</tissue>
    </source>
</reference>
<dbReference type="InterPro" id="IPR050672">
    <property type="entry name" value="FBXO45-Fsn/SPSB_families"/>
</dbReference>
<dbReference type="GO" id="GO:0019005">
    <property type="term" value="C:SCF ubiquitin ligase complex"/>
    <property type="evidence" value="ECO:0007669"/>
    <property type="project" value="TreeGrafter"/>
</dbReference>
<dbReference type="PANTHER" id="PTHR12245">
    <property type="entry name" value="SPRY DOMAIN CONTAINING SOCS BOX PROTEIN"/>
    <property type="match status" value="1"/>
</dbReference>
<dbReference type="InterPro" id="IPR003877">
    <property type="entry name" value="SPRY_dom"/>
</dbReference>
<dbReference type="EMBL" id="UFQT01000700">
    <property type="protein sequence ID" value="SSX26636.1"/>
    <property type="molecule type" value="Genomic_DNA"/>
</dbReference>
<dbReference type="Pfam" id="PF00622">
    <property type="entry name" value="SPRY"/>
    <property type="match status" value="1"/>
</dbReference>
<dbReference type="InterPro" id="IPR043136">
    <property type="entry name" value="B30.2/SPRY_sf"/>
</dbReference>
<evidence type="ECO:0000313" key="2">
    <source>
        <dbReference type="EMBL" id="SSX06282.1"/>
    </source>
</evidence>
<name>A0A336M8N5_CULSO</name>
<dbReference type="SMART" id="SM00449">
    <property type="entry name" value="SPRY"/>
    <property type="match status" value="1"/>
</dbReference>
<protein>
    <submittedName>
        <fullName evidence="3">CSON013718 protein</fullName>
    </submittedName>
</protein>
<dbReference type="PANTHER" id="PTHR12245:SF12">
    <property type="entry name" value="SPRY DOMAIN-CONTAINING SOCS BOX PROTEIN 3"/>
    <property type="match status" value="1"/>
</dbReference>
<sequence length="281" mass="32457">MPLTMTNAIEQMEEQNHNIVLNSSHHQQLTQQQQQQQTQPLLLERPLCYGCEDNWTWNKRDRSQEVRLSGQNSRTVHFHPNWSKGTAGIRGNRVLNNGRYYWEIKVSQRVMMFGIGTKKARVHANSFTNLLGEDKNGWGLSHKGLLWHNGDVRTYTKRFKENEATTIGILFDGIAGTLTYYKDGQCLGVAFRGLNEIRDHLYPIVCSTAAKTEMSLCETRRDFVNLQDRCRAVIIQRLKSEKDLQALGLPHRITNYLQVALNPPQTTPISPVENLYDFYMY</sequence>
<dbReference type="FunFam" id="2.60.120.920:FF:000078">
    <property type="entry name" value="GD12021"/>
    <property type="match status" value="1"/>
</dbReference>
<dbReference type="EMBL" id="UFQS01000700">
    <property type="protein sequence ID" value="SSX06282.1"/>
    <property type="molecule type" value="Genomic_DNA"/>
</dbReference>
<dbReference type="InterPro" id="IPR035754">
    <property type="entry name" value="SPRY_SPSB3"/>
</dbReference>
<gene>
    <name evidence="3" type="primary">CSON013718</name>
</gene>
<dbReference type="OMA" id="WTWNKRD"/>